<feature type="transmembrane region" description="Helical" evidence="5">
    <location>
        <begin position="150"/>
        <end position="177"/>
    </location>
</feature>
<dbReference type="InterPro" id="IPR002033">
    <property type="entry name" value="TatC"/>
</dbReference>
<keyword evidence="5" id="KW-0811">Translocation</keyword>
<reference evidence="6 7" key="1">
    <citation type="submission" date="2019-12" db="EMBL/GenBank/DDBJ databases">
        <title>Whole-genome analyses of novel actinobacteria.</title>
        <authorList>
            <person name="Sahin N."/>
            <person name="Saygin H."/>
        </authorList>
    </citation>
    <scope>NUCLEOTIDE SEQUENCE [LARGE SCALE GENOMIC DNA]</scope>
    <source>
        <strain evidence="6 7">KC615</strain>
    </source>
</reference>
<keyword evidence="4 5" id="KW-0472">Membrane</keyword>
<dbReference type="EMBL" id="WUUL01000002">
    <property type="protein sequence ID" value="MXQ52656.1"/>
    <property type="molecule type" value="Genomic_DNA"/>
</dbReference>
<protein>
    <recommendedName>
        <fullName evidence="5">Sec-independent protein translocase protein TatC</fullName>
    </recommendedName>
</protein>
<evidence type="ECO:0000256" key="4">
    <source>
        <dbReference type="ARBA" id="ARBA00023136"/>
    </source>
</evidence>
<dbReference type="PRINTS" id="PR01840">
    <property type="entry name" value="TATCFAMILY"/>
</dbReference>
<dbReference type="Pfam" id="PF00902">
    <property type="entry name" value="TatC"/>
    <property type="match status" value="1"/>
</dbReference>
<keyword evidence="5" id="KW-0653">Protein transport</keyword>
<keyword evidence="2 5" id="KW-0812">Transmembrane</keyword>
<comment type="caution">
    <text evidence="6">The sequence shown here is derived from an EMBL/GenBank/DDBJ whole genome shotgun (WGS) entry which is preliminary data.</text>
</comment>
<name>A0A6I4VRW5_9BACL</name>
<evidence type="ECO:0000256" key="5">
    <source>
        <dbReference type="HAMAP-Rule" id="MF_00902"/>
    </source>
</evidence>
<keyword evidence="7" id="KW-1185">Reference proteome</keyword>
<keyword evidence="3 5" id="KW-1133">Transmembrane helix</keyword>
<dbReference type="AlphaFoldDB" id="A0A6I4VRW5"/>
<proteinExistence type="inferred from homology"/>
<dbReference type="GO" id="GO:0009977">
    <property type="term" value="F:proton motive force dependent protein transmembrane transporter activity"/>
    <property type="evidence" value="ECO:0007669"/>
    <property type="project" value="TreeGrafter"/>
</dbReference>
<dbReference type="PANTHER" id="PTHR30371">
    <property type="entry name" value="SEC-INDEPENDENT PROTEIN TRANSLOCASE PROTEIN TATC"/>
    <property type="match status" value="1"/>
</dbReference>
<evidence type="ECO:0000313" key="7">
    <source>
        <dbReference type="Proteomes" id="UP000430692"/>
    </source>
</evidence>
<feature type="transmembrane region" description="Helical" evidence="5">
    <location>
        <begin position="105"/>
        <end position="130"/>
    </location>
</feature>
<comment type="function">
    <text evidence="5">Part of the twin-arginine translocation (Tat) system that transports large folded proteins containing a characteristic twin-arginine motif in their signal peptide across membranes.</text>
</comment>
<feature type="transmembrane region" description="Helical" evidence="5">
    <location>
        <begin position="68"/>
        <end position="93"/>
    </location>
</feature>
<evidence type="ECO:0000313" key="6">
    <source>
        <dbReference type="EMBL" id="MXQ52656.1"/>
    </source>
</evidence>
<keyword evidence="5" id="KW-1003">Cell membrane</keyword>
<comment type="subunit">
    <text evidence="5">Forms a complex with TatA.</text>
</comment>
<sequence>MSEEDFEQQPLVEHLSELRRRLFWVLATFVIGLVVSFLYASDIFKIISKDANKHFELYALSPADSFKIYMQISFVAAFILALPVLLYHLWQFVRPGLERREQKAALIYIPIAFLLFIGGLLFGYFLVFPLMIDFLTNISKDLGVKQMYGIYQYISFMFNVIVPLAFLFLLPVVVLFLTRLRLITPELLIKLRKGAYLVLIVIALIITPDLMSNFLVAIPLILLYEVSILLSLWLYRRIEKETEEEQEREDKLET</sequence>
<comment type="similarity">
    <text evidence="5">Belongs to the TatC family.</text>
</comment>
<dbReference type="NCBIfam" id="TIGR00945">
    <property type="entry name" value="tatC"/>
    <property type="match status" value="1"/>
</dbReference>
<dbReference type="HAMAP" id="MF_00902">
    <property type="entry name" value="TatC"/>
    <property type="match status" value="1"/>
</dbReference>
<dbReference type="GO" id="GO:0065002">
    <property type="term" value="P:intracellular protein transmembrane transport"/>
    <property type="evidence" value="ECO:0007669"/>
    <property type="project" value="TreeGrafter"/>
</dbReference>
<evidence type="ECO:0000256" key="3">
    <source>
        <dbReference type="ARBA" id="ARBA00022989"/>
    </source>
</evidence>
<feature type="transmembrane region" description="Helical" evidence="5">
    <location>
        <begin position="21"/>
        <end position="40"/>
    </location>
</feature>
<keyword evidence="5" id="KW-0813">Transport</keyword>
<dbReference type="GO" id="GO:0043953">
    <property type="term" value="P:protein transport by the Tat complex"/>
    <property type="evidence" value="ECO:0007669"/>
    <property type="project" value="UniProtKB-UniRule"/>
</dbReference>
<evidence type="ECO:0000256" key="1">
    <source>
        <dbReference type="ARBA" id="ARBA00004141"/>
    </source>
</evidence>
<dbReference type="GO" id="GO:0033281">
    <property type="term" value="C:TAT protein transport complex"/>
    <property type="evidence" value="ECO:0007669"/>
    <property type="project" value="UniProtKB-UniRule"/>
</dbReference>
<dbReference type="PANTHER" id="PTHR30371:SF4">
    <property type="entry name" value="SEC-INDEPENDENT PROTEIN TRANSLOCASE PROTEIN TATCD"/>
    <property type="match status" value="1"/>
</dbReference>
<accession>A0A6I4VRW5</accession>
<evidence type="ECO:0000256" key="2">
    <source>
        <dbReference type="ARBA" id="ARBA00022692"/>
    </source>
</evidence>
<gene>
    <name evidence="5 6" type="primary">tatC</name>
    <name evidence="6" type="ORF">GSM42_02600</name>
</gene>
<comment type="subcellular location">
    <subcellularLocation>
        <location evidence="5">Cell membrane</location>
        <topology evidence="5">Multi-pass membrane protein</topology>
    </subcellularLocation>
    <subcellularLocation>
        <location evidence="1">Membrane</location>
        <topology evidence="1">Multi-pass membrane protein</topology>
    </subcellularLocation>
</comment>
<feature type="transmembrane region" description="Helical" evidence="5">
    <location>
        <begin position="214"/>
        <end position="235"/>
    </location>
</feature>
<feature type="transmembrane region" description="Helical" evidence="5">
    <location>
        <begin position="189"/>
        <end position="208"/>
    </location>
</feature>
<dbReference type="RefSeq" id="WP_160799741.1">
    <property type="nucleotide sequence ID" value="NZ_WUUL01000002.1"/>
</dbReference>
<dbReference type="Proteomes" id="UP000430692">
    <property type="component" value="Unassembled WGS sequence"/>
</dbReference>
<organism evidence="6 7">
    <name type="scientific">Shimazuella alba</name>
    <dbReference type="NCBI Taxonomy" id="2690964"/>
    <lineage>
        <taxon>Bacteria</taxon>
        <taxon>Bacillati</taxon>
        <taxon>Bacillota</taxon>
        <taxon>Bacilli</taxon>
        <taxon>Bacillales</taxon>
        <taxon>Thermoactinomycetaceae</taxon>
        <taxon>Shimazuella</taxon>
    </lineage>
</organism>